<dbReference type="InterPro" id="IPR038071">
    <property type="entry name" value="UROD/MetE-like_sf"/>
</dbReference>
<reference evidence="1 2" key="1">
    <citation type="submission" date="2020-07" db="EMBL/GenBank/DDBJ databases">
        <title>Above-ground endophytic microbial communities from plants in different locations in the United States.</title>
        <authorList>
            <person name="Frank C."/>
        </authorList>
    </citation>
    <scope>NUCLEOTIDE SEQUENCE [LARGE SCALE GENOMIC DNA]</scope>
    <source>
        <strain evidence="1 2">WPL5_2</strain>
    </source>
</reference>
<organism evidence="1 2">
    <name type="scientific">Curtobacterium pusillum</name>
    <dbReference type="NCBI Taxonomy" id="69373"/>
    <lineage>
        <taxon>Bacteria</taxon>
        <taxon>Bacillati</taxon>
        <taxon>Actinomycetota</taxon>
        <taxon>Actinomycetes</taxon>
        <taxon>Micrococcales</taxon>
        <taxon>Microbacteriaceae</taxon>
        <taxon>Curtobacterium</taxon>
    </lineage>
</organism>
<protein>
    <submittedName>
        <fullName evidence="1">Methionine synthase II (Cobalamin-independent)</fullName>
    </submittedName>
</protein>
<sequence length="78" mass="8080">MSPRPPFRADIVGSFLRPTAVKEARAAFAEGRIDAAALRAVEDEAVRALMDAQQAAGLEVARTAKPVARGGTSTSGEA</sequence>
<dbReference type="RefSeq" id="WP_246328213.1">
    <property type="nucleotide sequence ID" value="NZ_JACGXP010000001.1"/>
</dbReference>
<dbReference type="EMBL" id="JACGXP010000001">
    <property type="protein sequence ID" value="MBA8989484.1"/>
    <property type="molecule type" value="Genomic_DNA"/>
</dbReference>
<proteinExistence type="predicted"/>
<dbReference type="PANTHER" id="PTHR43844">
    <property type="entry name" value="METHIONINE SYNTHASE"/>
    <property type="match status" value="1"/>
</dbReference>
<accession>A0AAW3T362</accession>
<gene>
    <name evidence="1" type="ORF">FHW23_000716</name>
</gene>
<dbReference type="AlphaFoldDB" id="A0AAW3T362"/>
<evidence type="ECO:0000313" key="1">
    <source>
        <dbReference type="EMBL" id="MBA8989484.1"/>
    </source>
</evidence>
<dbReference type="SUPFAM" id="SSF51726">
    <property type="entry name" value="UROD/MetE-like"/>
    <property type="match status" value="1"/>
</dbReference>
<comment type="caution">
    <text evidence="1">The sequence shown here is derived from an EMBL/GenBank/DDBJ whole genome shotgun (WGS) entry which is preliminary data.</text>
</comment>
<dbReference type="PANTHER" id="PTHR43844:SF1">
    <property type="entry name" value="METHIONINE SYNTHASE"/>
    <property type="match status" value="1"/>
</dbReference>
<dbReference type="Proteomes" id="UP000590225">
    <property type="component" value="Unassembled WGS sequence"/>
</dbReference>
<dbReference type="Gene3D" id="3.20.20.210">
    <property type="match status" value="1"/>
</dbReference>
<name>A0AAW3T362_9MICO</name>
<evidence type="ECO:0000313" key="2">
    <source>
        <dbReference type="Proteomes" id="UP000590225"/>
    </source>
</evidence>